<dbReference type="AlphaFoldDB" id="L0E3I6"/>
<sequence length="641" mass="73006">MYGFLVRNWEPGDRILLFGFSRGAFTVRLLAGLITRCGILDFSHYDSEVELNQRIRGAYCAYRRSHFHPQFTERFCLRHARKLQPDAPENDVDARRPPIRFVGVWDTVDAMGVPFDELRDAIDLVIEYSFRDRILSRRVMHGCHALAIDDARKTFHPVMWDERLEPAGDGRIEQVWFAGMHSNVGGGYPKSQMASVALRWMVERVTDVDAVPEAEDHRLRFHPGAIEAIRQDADVHGQLYDSRSGLAAFYRYAPRPLEEIRREYTTGDVRLHPTVWERIAQGTDLYSPHNLGAKVQDAPSLTGTHAWQTAMRHCHSVTRLRQLLYFLLLPLTLALALFFLPPGVANLLAILAGSDAFRHLPVAESWFFSKQHLWAHGAAIVVLIGVLVGVRQFLKGRQDALASAGWASIPDFAQARPKGREILVWASRSSWLAVGRFLARLSASGVPDLIRAFFVRLFALVLYLPLKVGSWLHCRFCFRDLDVSALADPLHLDPGEIRTVHLETRDYLCPTGIELKLGEHYRVRVVDWKGWFDARFRATPDGLEQDETSLPGIMRRSRFLRRRPDQPLLRLLAGVGRGRPIDIGSEETFVSPRTAMLRLFVNDVALFPGFPLWGMRDLFYSNNQGIAMITVERISRESEVE</sequence>
<feature type="domain" description="T6SS Phospholipase effector Tle1-like catalytic" evidence="2">
    <location>
        <begin position="1"/>
        <end position="203"/>
    </location>
</feature>
<dbReference type="PANTHER" id="PTHR33840:SF1">
    <property type="entry name" value="TLE1 PHOSPHOLIPASE DOMAIN-CONTAINING PROTEIN"/>
    <property type="match status" value="1"/>
</dbReference>
<feature type="transmembrane region" description="Helical" evidence="1">
    <location>
        <begin position="323"/>
        <end position="353"/>
    </location>
</feature>
<dbReference type="Proteomes" id="UP000010809">
    <property type="component" value="Chromosome"/>
</dbReference>
<gene>
    <name evidence="3" type="ordered locus">TVNIR_3586</name>
</gene>
<reference evidence="3" key="1">
    <citation type="submission" date="2015-12" db="EMBL/GenBank/DDBJ databases">
        <authorList>
            <person name="Tikhonova T.V."/>
            <person name="Pavlov A.R."/>
            <person name="Beletsky A.V."/>
            <person name="Mardanov A.V."/>
            <person name="Sorokin D.Y."/>
            <person name="Ravin N.V."/>
            <person name="Popov V.O."/>
        </authorList>
    </citation>
    <scope>NUCLEOTIDE SEQUENCE</scope>
    <source>
        <strain evidence="3">DSM 14787</strain>
    </source>
</reference>
<dbReference type="PATRIC" id="fig|1255043.3.peg.3618"/>
<organism evidence="3 4">
    <name type="scientific">Thioalkalivibrio nitratireducens (strain DSM 14787 / UNIQEM 213 / ALEN2)</name>
    <dbReference type="NCBI Taxonomy" id="1255043"/>
    <lineage>
        <taxon>Bacteria</taxon>
        <taxon>Pseudomonadati</taxon>
        <taxon>Pseudomonadota</taxon>
        <taxon>Gammaproteobacteria</taxon>
        <taxon>Chromatiales</taxon>
        <taxon>Ectothiorhodospiraceae</taxon>
        <taxon>Thioalkalivibrio</taxon>
    </lineage>
</organism>
<dbReference type="InterPro" id="IPR018712">
    <property type="entry name" value="Tle1-like_cat"/>
</dbReference>
<evidence type="ECO:0000256" key="1">
    <source>
        <dbReference type="SAM" id="Phobius"/>
    </source>
</evidence>
<protein>
    <recommendedName>
        <fullName evidence="2">T6SS Phospholipase effector Tle1-like catalytic domain-containing protein</fullName>
    </recommendedName>
</protein>
<dbReference type="KEGG" id="tni:TVNIR_3586"/>
<dbReference type="PANTHER" id="PTHR33840">
    <property type="match status" value="1"/>
</dbReference>
<keyword evidence="1" id="KW-0812">Transmembrane</keyword>
<evidence type="ECO:0000313" key="4">
    <source>
        <dbReference type="Proteomes" id="UP000010809"/>
    </source>
</evidence>
<keyword evidence="4" id="KW-1185">Reference proteome</keyword>
<accession>L0E3I6</accession>
<dbReference type="EMBL" id="CP003989">
    <property type="protein sequence ID" value="AGA35216.1"/>
    <property type="molecule type" value="Genomic_DNA"/>
</dbReference>
<dbReference type="Gene3D" id="2.60.120.430">
    <property type="entry name" value="Galactose-binding lectin"/>
    <property type="match status" value="1"/>
</dbReference>
<dbReference type="eggNOG" id="COG3673">
    <property type="taxonomic scope" value="Bacteria"/>
</dbReference>
<evidence type="ECO:0000259" key="2">
    <source>
        <dbReference type="Pfam" id="PF09994"/>
    </source>
</evidence>
<name>L0E3I6_THIND</name>
<keyword evidence="1" id="KW-1133">Transmembrane helix</keyword>
<feature type="transmembrane region" description="Helical" evidence="1">
    <location>
        <begin position="373"/>
        <end position="394"/>
    </location>
</feature>
<dbReference type="HOGENOM" id="CLU_360110_0_0_6"/>
<dbReference type="Pfam" id="PF09994">
    <property type="entry name" value="T6SS_Tle1-like_cat"/>
    <property type="match status" value="1"/>
</dbReference>
<keyword evidence="1" id="KW-0472">Membrane</keyword>
<proteinExistence type="predicted"/>
<evidence type="ECO:0000313" key="3">
    <source>
        <dbReference type="EMBL" id="AGA35216.1"/>
    </source>
</evidence>